<dbReference type="PRINTS" id="PR00112">
    <property type="entry name" value="ACYLPHPHTASE"/>
</dbReference>
<evidence type="ECO:0000256" key="2">
    <source>
        <dbReference type="ARBA" id="ARBA00012150"/>
    </source>
</evidence>
<feature type="domain" description="Acylphosphatase-like" evidence="6">
    <location>
        <begin position="7"/>
        <end position="92"/>
    </location>
</feature>
<keyword evidence="8" id="KW-1185">Reference proteome</keyword>
<keyword evidence="4" id="KW-0378">Hydrolase</keyword>
<dbReference type="Pfam" id="PF00708">
    <property type="entry name" value="Acylphosphatase"/>
    <property type="match status" value="1"/>
</dbReference>
<proteinExistence type="inferred from homology"/>
<evidence type="ECO:0000313" key="7">
    <source>
        <dbReference type="EMBL" id="MYN27835.1"/>
    </source>
</evidence>
<protein>
    <recommendedName>
        <fullName evidence="2 4">acylphosphatase</fullName>
        <ecNumber evidence="2 4">3.6.1.7</ecNumber>
    </recommendedName>
</protein>
<dbReference type="InterPro" id="IPR017968">
    <property type="entry name" value="Acylphosphatase_CS"/>
</dbReference>
<dbReference type="PROSITE" id="PS51160">
    <property type="entry name" value="ACYLPHOSPHATASE_3"/>
    <property type="match status" value="1"/>
</dbReference>
<comment type="catalytic activity">
    <reaction evidence="3 4">
        <text>an acyl phosphate + H2O = a carboxylate + phosphate + H(+)</text>
        <dbReference type="Rhea" id="RHEA:14965"/>
        <dbReference type="ChEBI" id="CHEBI:15377"/>
        <dbReference type="ChEBI" id="CHEBI:15378"/>
        <dbReference type="ChEBI" id="CHEBI:29067"/>
        <dbReference type="ChEBI" id="CHEBI:43474"/>
        <dbReference type="ChEBI" id="CHEBI:59918"/>
        <dbReference type="EC" id="3.6.1.7"/>
    </reaction>
</comment>
<feature type="active site" evidence="4">
    <location>
        <position position="22"/>
    </location>
</feature>
<feature type="active site" evidence="4">
    <location>
        <position position="40"/>
    </location>
</feature>
<dbReference type="Gene3D" id="3.30.70.100">
    <property type="match status" value="1"/>
</dbReference>
<accession>A0ABW9W1T7</accession>
<dbReference type="PROSITE" id="PS00151">
    <property type="entry name" value="ACYLPHOSPHATASE_2"/>
    <property type="match status" value="1"/>
</dbReference>
<evidence type="ECO:0000313" key="8">
    <source>
        <dbReference type="Proteomes" id="UP000642144"/>
    </source>
</evidence>
<dbReference type="SUPFAM" id="SSF54975">
    <property type="entry name" value="Acylphosphatase/BLUF domain-like"/>
    <property type="match status" value="1"/>
</dbReference>
<gene>
    <name evidence="7" type="ORF">GTP69_15570</name>
</gene>
<comment type="similarity">
    <text evidence="1 5">Belongs to the acylphosphatase family.</text>
</comment>
<dbReference type="Proteomes" id="UP000642144">
    <property type="component" value="Unassembled WGS sequence"/>
</dbReference>
<dbReference type="PANTHER" id="PTHR47268">
    <property type="entry name" value="ACYLPHOSPHATASE"/>
    <property type="match status" value="1"/>
</dbReference>
<reference evidence="7 8" key="1">
    <citation type="submission" date="2019-12" db="EMBL/GenBank/DDBJ databases">
        <title>Novel species isolated from a subtropical stream in China.</title>
        <authorList>
            <person name="Lu H."/>
        </authorList>
    </citation>
    <scope>NUCLEOTIDE SEQUENCE [LARGE SCALE GENOMIC DNA]</scope>
    <source>
        <strain evidence="7 8">CY42W</strain>
    </source>
</reference>
<dbReference type="PANTHER" id="PTHR47268:SF4">
    <property type="entry name" value="ACYLPHOSPHATASE"/>
    <property type="match status" value="1"/>
</dbReference>
<dbReference type="EMBL" id="WWCT01000012">
    <property type="protein sequence ID" value="MYN27835.1"/>
    <property type="molecule type" value="Genomic_DNA"/>
</dbReference>
<dbReference type="InterPro" id="IPR036046">
    <property type="entry name" value="Acylphosphatase-like_dom_sf"/>
</dbReference>
<evidence type="ECO:0000256" key="1">
    <source>
        <dbReference type="ARBA" id="ARBA00005614"/>
    </source>
</evidence>
<dbReference type="EC" id="3.6.1.7" evidence="2 4"/>
<sequence length="93" mass="10071">MRRPRMAKHLLITGLVQGVGYRASFARQAVDLGLRGWVRNLSDGSVEAEVDGDAAAVDAIINWSRQAPPAARVDNVAVEDTTTSHDAFRILLS</sequence>
<comment type="caution">
    <text evidence="7">The sequence shown here is derived from an EMBL/GenBank/DDBJ whole genome shotgun (WGS) entry which is preliminary data.</text>
</comment>
<evidence type="ECO:0000256" key="3">
    <source>
        <dbReference type="ARBA" id="ARBA00047645"/>
    </source>
</evidence>
<name>A0ABW9W1T7_9BURK</name>
<evidence type="ECO:0000256" key="5">
    <source>
        <dbReference type="RuleBase" id="RU004168"/>
    </source>
</evidence>
<evidence type="ECO:0000259" key="6">
    <source>
        <dbReference type="PROSITE" id="PS51160"/>
    </source>
</evidence>
<evidence type="ECO:0000256" key="4">
    <source>
        <dbReference type="PROSITE-ProRule" id="PRU00520"/>
    </source>
</evidence>
<organism evidence="7 8">
    <name type="scientific">Duganella levis</name>
    <dbReference type="NCBI Taxonomy" id="2692169"/>
    <lineage>
        <taxon>Bacteria</taxon>
        <taxon>Pseudomonadati</taxon>
        <taxon>Pseudomonadota</taxon>
        <taxon>Betaproteobacteria</taxon>
        <taxon>Burkholderiales</taxon>
        <taxon>Oxalobacteraceae</taxon>
        <taxon>Telluria group</taxon>
        <taxon>Duganella</taxon>
    </lineage>
</organism>
<dbReference type="InterPro" id="IPR020456">
    <property type="entry name" value="Acylphosphatase"/>
</dbReference>
<dbReference type="InterPro" id="IPR001792">
    <property type="entry name" value="Acylphosphatase-like_dom"/>
</dbReference>